<evidence type="ECO:0000313" key="2">
    <source>
        <dbReference type="EMBL" id="VDO72683.1"/>
    </source>
</evidence>
<organism evidence="4">
    <name type="scientific">Schistosoma curassoni</name>
    <dbReference type="NCBI Taxonomy" id="6186"/>
    <lineage>
        <taxon>Eukaryota</taxon>
        <taxon>Metazoa</taxon>
        <taxon>Spiralia</taxon>
        <taxon>Lophotrochozoa</taxon>
        <taxon>Platyhelminthes</taxon>
        <taxon>Trematoda</taxon>
        <taxon>Digenea</taxon>
        <taxon>Strigeidida</taxon>
        <taxon>Schistosomatoidea</taxon>
        <taxon>Schistosomatidae</taxon>
        <taxon>Schistosoma</taxon>
    </lineage>
</organism>
<keyword evidence="1" id="KW-1133">Transmembrane helix</keyword>
<dbReference type="EMBL" id="UZAK01002002">
    <property type="protein sequence ID" value="VDO72683.1"/>
    <property type="molecule type" value="Genomic_DNA"/>
</dbReference>
<dbReference type="WBParaSite" id="SCUD_0000217101-mRNA-1">
    <property type="protein sequence ID" value="SCUD_0000217101-mRNA-1"/>
    <property type="gene ID" value="SCUD_0000217101"/>
</dbReference>
<gene>
    <name evidence="2" type="ORF">SCUD_LOCUS2172</name>
</gene>
<protein>
    <submittedName>
        <fullName evidence="4">Ovule protein</fullName>
    </submittedName>
</protein>
<keyword evidence="3" id="KW-1185">Reference proteome</keyword>
<evidence type="ECO:0000313" key="3">
    <source>
        <dbReference type="Proteomes" id="UP000279833"/>
    </source>
</evidence>
<reference evidence="2 3" key="2">
    <citation type="submission" date="2018-11" db="EMBL/GenBank/DDBJ databases">
        <authorList>
            <consortium name="Pathogen Informatics"/>
        </authorList>
    </citation>
    <scope>NUCLEOTIDE SEQUENCE [LARGE SCALE GENOMIC DNA]</scope>
    <source>
        <strain evidence="2">Dakar</strain>
        <strain evidence="3">Dakar, Senegal</strain>
    </source>
</reference>
<accession>A0A183JHJ8</accession>
<feature type="transmembrane region" description="Helical" evidence="1">
    <location>
        <begin position="48"/>
        <end position="69"/>
    </location>
</feature>
<dbReference type="AlphaFoldDB" id="A0A183JHJ8"/>
<evidence type="ECO:0000313" key="4">
    <source>
        <dbReference type="WBParaSite" id="SCUD_0000217101-mRNA-1"/>
    </source>
</evidence>
<name>A0A183JHJ8_9TREM</name>
<sequence length="96" mass="11360">MMIIIMTTKIKRKLRSKCCLTKCLQNVFENSARLLGLTKKLLVHSCQLVIIIWNWLLVFTWMIQVGFLLRVQRRNTGLLFLKETNSYSPLLYHFVS</sequence>
<reference evidence="4" key="1">
    <citation type="submission" date="2016-06" db="UniProtKB">
        <authorList>
            <consortium name="WormBaseParasite"/>
        </authorList>
    </citation>
    <scope>IDENTIFICATION</scope>
</reference>
<evidence type="ECO:0000256" key="1">
    <source>
        <dbReference type="SAM" id="Phobius"/>
    </source>
</evidence>
<keyword evidence="1" id="KW-0472">Membrane</keyword>
<keyword evidence="1" id="KW-0812">Transmembrane</keyword>
<proteinExistence type="predicted"/>
<dbReference type="Proteomes" id="UP000279833">
    <property type="component" value="Unassembled WGS sequence"/>
</dbReference>